<proteinExistence type="predicted"/>
<evidence type="ECO:0000313" key="2">
    <source>
        <dbReference type="EMBL" id="GFQ74286.1"/>
    </source>
</evidence>
<comment type="caution">
    <text evidence="2">The sequence shown here is derived from an EMBL/GenBank/DDBJ whole genome shotgun (WGS) entry which is preliminary data.</text>
</comment>
<feature type="region of interest" description="Disordered" evidence="1">
    <location>
        <begin position="1"/>
        <end position="38"/>
    </location>
</feature>
<dbReference type="EMBL" id="BMAO01031331">
    <property type="protein sequence ID" value="GFQ74286.1"/>
    <property type="molecule type" value="Genomic_DNA"/>
</dbReference>
<gene>
    <name evidence="2" type="ORF">TNCT_275291</name>
</gene>
<sequence>MNGTKQNKYFGPSKKTKEKNGLRERRKKTADRKRKSKANRALLFLESMREIKRVTLKSNSLATEGKQRTTVVNARQFTSSRYLRKADQTALI</sequence>
<dbReference type="Proteomes" id="UP000887116">
    <property type="component" value="Unassembled WGS sequence"/>
</dbReference>
<feature type="compositionally biased region" description="Basic residues" evidence="1">
    <location>
        <begin position="24"/>
        <end position="38"/>
    </location>
</feature>
<dbReference type="AlphaFoldDB" id="A0A8X6KI05"/>
<evidence type="ECO:0000313" key="3">
    <source>
        <dbReference type="Proteomes" id="UP000887116"/>
    </source>
</evidence>
<keyword evidence="3" id="KW-1185">Reference proteome</keyword>
<reference evidence="2" key="1">
    <citation type="submission" date="2020-07" db="EMBL/GenBank/DDBJ databases">
        <title>Multicomponent nature underlies the extraordinary mechanical properties of spider dragline silk.</title>
        <authorList>
            <person name="Kono N."/>
            <person name="Nakamura H."/>
            <person name="Mori M."/>
            <person name="Yoshida Y."/>
            <person name="Ohtoshi R."/>
            <person name="Malay A.D."/>
            <person name="Moran D.A.P."/>
            <person name="Tomita M."/>
            <person name="Numata K."/>
            <person name="Arakawa K."/>
        </authorList>
    </citation>
    <scope>NUCLEOTIDE SEQUENCE</scope>
</reference>
<name>A0A8X6KI05_TRICU</name>
<organism evidence="2 3">
    <name type="scientific">Trichonephila clavata</name>
    <name type="common">Joro spider</name>
    <name type="synonym">Nephila clavata</name>
    <dbReference type="NCBI Taxonomy" id="2740835"/>
    <lineage>
        <taxon>Eukaryota</taxon>
        <taxon>Metazoa</taxon>
        <taxon>Ecdysozoa</taxon>
        <taxon>Arthropoda</taxon>
        <taxon>Chelicerata</taxon>
        <taxon>Arachnida</taxon>
        <taxon>Araneae</taxon>
        <taxon>Araneomorphae</taxon>
        <taxon>Entelegynae</taxon>
        <taxon>Araneoidea</taxon>
        <taxon>Nephilidae</taxon>
        <taxon>Trichonephila</taxon>
    </lineage>
</organism>
<accession>A0A8X6KI05</accession>
<evidence type="ECO:0000256" key="1">
    <source>
        <dbReference type="SAM" id="MobiDB-lite"/>
    </source>
</evidence>
<protein>
    <submittedName>
        <fullName evidence="2">Uncharacterized protein</fullName>
    </submittedName>
</protein>